<evidence type="ECO:0000313" key="1">
    <source>
        <dbReference type="EMBL" id="KKM68485.1"/>
    </source>
</evidence>
<sequence>MIPNMSLDEIIDLLIEVRIDLKMLRRHIDDKDIKEYLKHAIQGINIVGCELSQNIRKKLEIN</sequence>
<dbReference type="AlphaFoldDB" id="A0A0F9LVV9"/>
<dbReference type="EMBL" id="LAZR01010158">
    <property type="protein sequence ID" value="KKM68485.1"/>
    <property type="molecule type" value="Genomic_DNA"/>
</dbReference>
<gene>
    <name evidence="1" type="ORF">LCGC14_1460390</name>
</gene>
<reference evidence="1" key="1">
    <citation type="journal article" date="2015" name="Nature">
        <title>Complex archaea that bridge the gap between prokaryotes and eukaryotes.</title>
        <authorList>
            <person name="Spang A."/>
            <person name="Saw J.H."/>
            <person name="Jorgensen S.L."/>
            <person name="Zaremba-Niedzwiedzka K."/>
            <person name="Martijn J."/>
            <person name="Lind A.E."/>
            <person name="van Eijk R."/>
            <person name="Schleper C."/>
            <person name="Guy L."/>
            <person name="Ettema T.J."/>
        </authorList>
    </citation>
    <scope>NUCLEOTIDE SEQUENCE</scope>
</reference>
<proteinExistence type="predicted"/>
<comment type="caution">
    <text evidence="1">The sequence shown here is derived from an EMBL/GenBank/DDBJ whole genome shotgun (WGS) entry which is preliminary data.</text>
</comment>
<name>A0A0F9LVV9_9ZZZZ</name>
<accession>A0A0F9LVV9</accession>
<organism evidence="1">
    <name type="scientific">marine sediment metagenome</name>
    <dbReference type="NCBI Taxonomy" id="412755"/>
    <lineage>
        <taxon>unclassified sequences</taxon>
        <taxon>metagenomes</taxon>
        <taxon>ecological metagenomes</taxon>
    </lineage>
</organism>
<protein>
    <submittedName>
        <fullName evidence="1">Uncharacterized protein</fullName>
    </submittedName>
</protein>